<comment type="caution">
    <text evidence="7">The sequence shown here is derived from an EMBL/GenBank/DDBJ whole genome shotgun (WGS) entry which is preliminary data.</text>
</comment>
<evidence type="ECO:0000256" key="4">
    <source>
        <dbReference type="PIRSR" id="PIRSR606118-50"/>
    </source>
</evidence>
<dbReference type="PROSITE" id="PS00397">
    <property type="entry name" value="RECOMBINASES_1"/>
    <property type="match status" value="1"/>
</dbReference>
<dbReference type="PROSITE" id="PS51736">
    <property type="entry name" value="RECOMBINASES_3"/>
    <property type="match status" value="1"/>
</dbReference>
<evidence type="ECO:0000256" key="3">
    <source>
        <dbReference type="ARBA" id="ARBA00023172"/>
    </source>
</evidence>
<reference evidence="8" key="2">
    <citation type="submission" date="2016-02" db="EMBL/GenBank/DDBJ databases">
        <title>Draft genome sequence of five rapidly growing Mycobacterium species.</title>
        <authorList>
            <person name="Katahira K."/>
            <person name="Gotou Y."/>
            <person name="Iida K."/>
            <person name="Ogura Y."/>
            <person name="Hayashi T."/>
        </authorList>
    </citation>
    <scope>NUCLEOTIDE SEQUENCE [LARGE SCALE GENOMIC DNA]</scope>
    <source>
        <strain evidence="8">JCM15654</strain>
    </source>
</reference>
<feature type="domain" description="Resolvase/invertase-type recombinase catalytic" evidence="6">
    <location>
        <begin position="25"/>
        <end position="170"/>
    </location>
</feature>
<keyword evidence="2" id="KW-0238">DNA-binding</keyword>
<keyword evidence="8" id="KW-1185">Reference proteome</keyword>
<proteinExistence type="predicted"/>
<evidence type="ECO:0000313" key="7">
    <source>
        <dbReference type="EMBL" id="GAS91537.1"/>
    </source>
</evidence>
<evidence type="ECO:0000256" key="2">
    <source>
        <dbReference type="ARBA" id="ARBA00023125"/>
    </source>
</evidence>
<keyword evidence="1" id="KW-0229">DNA integration</keyword>
<dbReference type="EMBL" id="BCSX01000049">
    <property type="protein sequence ID" value="GAS91537.1"/>
    <property type="molecule type" value="Genomic_DNA"/>
</dbReference>
<evidence type="ECO:0000259" key="6">
    <source>
        <dbReference type="PROSITE" id="PS51736"/>
    </source>
</evidence>
<dbReference type="STRING" id="146020.RMCB_5633"/>
<dbReference type="GO" id="GO:0003677">
    <property type="term" value="F:DNA binding"/>
    <property type="evidence" value="ECO:0007669"/>
    <property type="project" value="UniProtKB-KW"/>
</dbReference>
<dbReference type="InterPro" id="IPR006119">
    <property type="entry name" value="Resolv_N"/>
</dbReference>
<dbReference type="Proteomes" id="UP000069620">
    <property type="component" value="Unassembled WGS sequence"/>
</dbReference>
<gene>
    <name evidence="7" type="ORF">RMCB_5633</name>
</gene>
<dbReference type="SUPFAM" id="SSF53041">
    <property type="entry name" value="Resolvase-like"/>
    <property type="match status" value="1"/>
</dbReference>
<dbReference type="InterPro" id="IPR036162">
    <property type="entry name" value="Resolvase-like_N_sf"/>
</dbReference>
<evidence type="ECO:0000256" key="5">
    <source>
        <dbReference type="PROSITE-ProRule" id="PRU10137"/>
    </source>
</evidence>
<dbReference type="AlphaFoldDB" id="A0A100W4L8"/>
<protein>
    <submittedName>
        <fullName evidence="7">Site-specific recombinase, DNA invertase Pin</fullName>
    </submittedName>
</protein>
<keyword evidence="3" id="KW-0233">DNA recombination</keyword>
<dbReference type="SMART" id="SM00857">
    <property type="entry name" value="Resolvase"/>
    <property type="match status" value="1"/>
</dbReference>
<dbReference type="InterPro" id="IPR050639">
    <property type="entry name" value="SSR_resolvase"/>
</dbReference>
<reference evidence="8" key="1">
    <citation type="journal article" date="2016" name="Genome Announc.">
        <title>Draft Genome Sequences of Five Rapidly Growing Mycobacterium Species, M. thermoresistibile, M. fortuitum subsp. acetamidolyticum, M. canariasense, M. brisbanense, and M. novocastrense.</title>
        <authorList>
            <person name="Katahira K."/>
            <person name="Ogura Y."/>
            <person name="Gotoh Y."/>
            <person name="Hayashi T."/>
        </authorList>
    </citation>
    <scope>NUCLEOTIDE SEQUENCE [LARGE SCALE GENOMIC DNA]</scope>
    <source>
        <strain evidence="8">JCM15654</strain>
    </source>
</reference>
<evidence type="ECO:0000256" key="1">
    <source>
        <dbReference type="ARBA" id="ARBA00022908"/>
    </source>
</evidence>
<evidence type="ECO:0000313" key="8">
    <source>
        <dbReference type="Proteomes" id="UP000069620"/>
    </source>
</evidence>
<dbReference type="InterPro" id="IPR011109">
    <property type="entry name" value="DNA_bind_recombinase_dom"/>
</dbReference>
<dbReference type="InterPro" id="IPR006118">
    <property type="entry name" value="Recombinase_CS"/>
</dbReference>
<dbReference type="Pfam" id="PF07508">
    <property type="entry name" value="Recombinase"/>
    <property type="match status" value="1"/>
</dbReference>
<organism evidence="7 8">
    <name type="scientific">Mycolicibacterium brisbanense</name>
    <dbReference type="NCBI Taxonomy" id="146020"/>
    <lineage>
        <taxon>Bacteria</taxon>
        <taxon>Bacillati</taxon>
        <taxon>Actinomycetota</taxon>
        <taxon>Actinomycetes</taxon>
        <taxon>Mycobacteriales</taxon>
        <taxon>Mycobacteriaceae</taxon>
        <taxon>Mycolicibacterium</taxon>
    </lineage>
</organism>
<dbReference type="PANTHER" id="PTHR30461">
    <property type="entry name" value="DNA-INVERTASE FROM LAMBDOID PROPHAGE"/>
    <property type="match status" value="1"/>
</dbReference>
<name>A0A100W4L8_9MYCO</name>
<dbReference type="Pfam" id="PF00239">
    <property type="entry name" value="Resolvase"/>
    <property type="match status" value="1"/>
</dbReference>
<dbReference type="PANTHER" id="PTHR30461:SF2">
    <property type="entry name" value="SERINE RECOMBINASE PINE-RELATED"/>
    <property type="match status" value="1"/>
</dbReference>
<dbReference type="GO" id="GO:0000150">
    <property type="term" value="F:DNA strand exchange activity"/>
    <property type="evidence" value="ECO:0007669"/>
    <property type="project" value="InterPro"/>
</dbReference>
<dbReference type="Gene3D" id="3.40.50.1390">
    <property type="entry name" value="Resolvase, N-terminal catalytic domain"/>
    <property type="match status" value="1"/>
</dbReference>
<dbReference type="CDD" id="cd00338">
    <property type="entry name" value="Ser_Recombinase"/>
    <property type="match status" value="1"/>
</dbReference>
<feature type="active site" description="O-(5'-phospho-DNA)-serine intermediate" evidence="4 5">
    <location>
        <position position="33"/>
    </location>
</feature>
<dbReference type="GO" id="GO:0015074">
    <property type="term" value="P:DNA integration"/>
    <property type="evidence" value="ECO:0007669"/>
    <property type="project" value="UniProtKB-KW"/>
</dbReference>
<accession>A0A100W4L8</accession>
<sequence>MSPDIRHNHHQGESMNAVKATDRPKAIGYIRVSTNRQADNGYGLEAQREQINRYCADNGLDLVALIPDVMSGKRTDKLYGRIAAITAIRTGMANVLVINTLDRSSRSMADGAQLVADAKAEGWRIIGLDGTDSNTVSQLTAHARMLVAEEERELISKRTKQGLIRARQAGKQLGKPSTIARDTVARIVELRSAGMGTKAIAAALTSERIVPPNGGDKWSYSTVRDVLAREGVA</sequence>